<evidence type="ECO:0000256" key="2">
    <source>
        <dbReference type="ARBA" id="ARBA00023015"/>
    </source>
</evidence>
<dbReference type="PROSITE" id="PS50931">
    <property type="entry name" value="HTH_LYSR"/>
    <property type="match status" value="1"/>
</dbReference>
<dbReference type="Pfam" id="PF00126">
    <property type="entry name" value="HTH_1"/>
    <property type="match status" value="1"/>
</dbReference>
<dbReference type="KEGG" id="salk:FBQ74_11085"/>
<feature type="domain" description="HTH lysR-type" evidence="5">
    <location>
        <begin position="10"/>
        <end position="59"/>
    </location>
</feature>
<dbReference type="GO" id="GO:0006351">
    <property type="term" value="P:DNA-templated transcription"/>
    <property type="evidence" value="ECO:0007669"/>
    <property type="project" value="TreeGrafter"/>
</dbReference>
<evidence type="ECO:0000259" key="5">
    <source>
        <dbReference type="PROSITE" id="PS50931"/>
    </source>
</evidence>
<dbReference type="FunFam" id="1.10.10.10:FF:000001">
    <property type="entry name" value="LysR family transcriptional regulator"/>
    <property type="match status" value="1"/>
</dbReference>
<gene>
    <name evidence="6" type="ORF">FBQ74_11085</name>
</gene>
<sequence length="302" mass="33453">MNKWTGVTEFVAVVQNQTFTKAASVLQTSVVKVSRAVAALEERLQVKLLNRTTRHVSLTEAGQAFYSRCEPITELLSDAEDAVANLHHMPAGQLTITAPVAYGEEFIAPLLTEFLQTYPQMTVSLILTNDLLDLRESNIDIAIRLGQLNDSTLIARRLTDRTVHTCASPVYLARHGVPAAIKELREHSCLVGTMDFWRFQQAGKAQTIRLSGKIRCNSGRVLLAQAVEGLGIVQLPDYYVRPLIQTGQLEEVLEKHRIPAEGIWAVVTEHKKMSTKVRLFIDYLKQQLTANASSLAANAPPV</sequence>
<keyword evidence="2" id="KW-0805">Transcription regulation</keyword>
<dbReference type="Gene3D" id="3.40.190.290">
    <property type="match status" value="1"/>
</dbReference>
<evidence type="ECO:0000256" key="4">
    <source>
        <dbReference type="ARBA" id="ARBA00023163"/>
    </source>
</evidence>
<dbReference type="InterPro" id="IPR036388">
    <property type="entry name" value="WH-like_DNA-bd_sf"/>
</dbReference>
<dbReference type="InterPro" id="IPR058163">
    <property type="entry name" value="LysR-type_TF_proteobact-type"/>
</dbReference>
<name>A0A5B7YF43_9ALTE</name>
<keyword evidence="4" id="KW-0804">Transcription</keyword>
<dbReference type="SUPFAM" id="SSF46785">
    <property type="entry name" value="Winged helix' DNA-binding domain"/>
    <property type="match status" value="1"/>
</dbReference>
<dbReference type="InterPro" id="IPR036390">
    <property type="entry name" value="WH_DNA-bd_sf"/>
</dbReference>
<dbReference type="Pfam" id="PF03466">
    <property type="entry name" value="LysR_substrate"/>
    <property type="match status" value="1"/>
</dbReference>
<dbReference type="Gene3D" id="1.10.10.10">
    <property type="entry name" value="Winged helix-like DNA-binding domain superfamily/Winged helix DNA-binding domain"/>
    <property type="match status" value="1"/>
</dbReference>
<dbReference type="InterPro" id="IPR000847">
    <property type="entry name" value="LysR_HTH_N"/>
</dbReference>
<dbReference type="PANTHER" id="PTHR30537:SF10">
    <property type="entry name" value="TRANSCRIPTIONAL REGULATOR-RELATED"/>
    <property type="match status" value="1"/>
</dbReference>
<evidence type="ECO:0000256" key="1">
    <source>
        <dbReference type="ARBA" id="ARBA00009437"/>
    </source>
</evidence>
<organism evidence="6 7">
    <name type="scientific">Salinimonas iocasae</name>
    <dbReference type="NCBI Taxonomy" id="2572577"/>
    <lineage>
        <taxon>Bacteria</taxon>
        <taxon>Pseudomonadati</taxon>
        <taxon>Pseudomonadota</taxon>
        <taxon>Gammaproteobacteria</taxon>
        <taxon>Alteromonadales</taxon>
        <taxon>Alteromonadaceae</taxon>
        <taxon>Alteromonas/Salinimonas group</taxon>
        <taxon>Salinimonas</taxon>
    </lineage>
</organism>
<proteinExistence type="inferred from homology"/>
<evidence type="ECO:0000313" key="7">
    <source>
        <dbReference type="Proteomes" id="UP000304912"/>
    </source>
</evidence>
<dbReference type="FunFam" id="3.40.190.290:FF:000001">
    <property type="entry name" value="Transcriptional regulator, LysR family"/>
    <property type="match status" value="1"/>
</dbReference>
<reference evidence="6 7" key="1">
    <citation type="submission" date="2019-04" db="EMBL/GenBank/DDBJ databases">
        <title>Salinimonas iocasae sp. nov., a halophilic bacterium isolated from the outer tube casing of tubeworms in Okinawa Trough.</title>
        <authorList>
            <person name="Zhang H."/>
            <person name="Wang H."/>
            <person name="Li C."/>
        </authorList>
    </citation>
    <scope>NUCLEOTIDE SEQUENCE [LARGE SCALE GENOMIC DNA]</scope>
    <source>
        <strain evidence="6 7">KX18D6</strain>
    </source>
</reference>
<dbReference type="AlphaFoldDB" id="A0A5B7YF43"/>
<dbReference type="InterPro" id="IPR005119">
    <property type="entry name" value="LysR_subst-bd"/>
</dbReference>
<dbReference type="PANTHER" id="PTHR30537">
    <property type="entry name" value="HTH-TYPE TRANSCRIPTIONAL REGULATOR"/>
    <property type="match status" value="1"/>
</dbReference>
<dbReference type="RefSeq" id="WP_139756732.1">
    <property type="nucleotide sequence ID" value="NZ_CP039852.1"/>
</dbReference>
<dbReference type="EMBL" id="CP039852">
    <property type="protein sequence ID" value="QCZ93990.1"/>
    <property type="molecule type" value="Genomic_DNA"/>
</dbReference>
<keyword evidence="7" id="KW-1185">Reference proteome</keyword>
<dbReference type="Proteomes" id="UP000304912">
    <property type="component" value="Chromosome"/>
</dbReference>
<comment type="similarity">
    <text evidence="1">Belongs to the LysR transcriptional regulatory family.</text>
</comment>
<protein>
    <submittedName>
        <fullName evidence="6">LysR family transcriptional regulator</fullName>
    </submittedName>
</protein>
<dbReference type="OrthoDB" id="9786526at2"/>
<evidence type="ECO:0000256" key="3">
    <source>
        <dbReference type="ARBA" id="ARBA00023125"/>
    </source>
</evidence>
<dbReference type="GO" id="GO:0043565">
    <property type="term" value="F:sequence-specific DNA binding"/>
    <property type="evidence" value="ECO:0007669"/>
    <property type="project" value="TreeGrafter"/>
</dbReference>
<evidence type="ECO:0000313" key="6">
    <source>
        <dbReference type="EMBL" id="QCZ93990.1"/>
    </source>
</evidence>
<keyword evidence="3" id="KW-0238">DNA-binding</keyword>
<dbReference type="SUPFAM" id="SSF53850">
    <property type="entry name" value="Periplasmic binding protein-like II"/>
    <property type="match status" value="1"/>
</dbReference>
<accession>A0A5B7YF43</accession>
<dbReference type="GO" id="GO:0003700">
    <property type="term" value="F:DNA-binding transcription factor activity"/>
    <property type="evidence" value="ECO:0007669"/>
    <property type="project" value="InterPro"/>
</dbReference>